<organism evidence="2 3">
    <name type="scientific">Saccharothrix variisporea</name>
    <dbReference type="NCBI Taxonomy" id="543527"/>
    <lineage>
        <taxon>Bacteria</taxon>
        <taxon>Bacillati</taxon>
        <taxon>Actinomycetota</taxon>
        <taxon>Actinomycetes</taxon>
        <taxon>Pseudonocardiales</taxon>
        <taxon>Pseudonocardiaceae</taxon>
        <taxon>Saccharothrix</taxon>
    </lineage>
</organism>
<comment type="caution">
    <text evidence="2">The sequence shown here is derived from an EMBL/GenBank/DDBJ whole genome shotgun (WGS) entry which is preliminary data.</text>
</comment>
<protein>
    <submittedName>
        <fullName evidence="2">Tail protein</fullName>
    </submittedName>
</protein>
<dbReference type="Proteomes" id="UP000272729">
    <property type="component" value="Unassembled WGS sequence"/>
</dbReference>
<evidence type="ECO:0000259" key="1">
    <source>
        <dbReference type="Pfam" id="PF22768"/>
    </source>
</evidence>
<accession>A0A495X0V2</accession>
<dbReference type="RefSeq" id="WP_147459146.1">
    <property type="nucleotide sequence ID" value="NZ_JBIUBA010000046.1"/>
</dbReference>
<reference evidence="2 3" key="1">
    <citation type="submission" date="2018-10" db="EMBL/GenBank/DDBJ databases">
        <title>Sequencing the genomes of 1000 actinobacteria strains.</title>
        <authorList>
            <person name="Klenk H.-P."/>
        </authorList>
    </citation>
    <scope>NUCLEOTIDE SEQUENCE [LARGE SCALE GENOMIC DNA]</scope>
    <source>
        <strain evidence="2 3">DSM 43911</strain>
    </source>
</reference>
<name>A0A495X0V2_9PSEU</name>
<feature type="domain" description="Siphovirus-type tail component C-terminal" evidence="1">
    <location>
        <begin position="180"/>
        <end position="280"/>
    </location>
</feature>
<dbReference type="OrthoDB" id="4519759at2"/>
<sequence length="283" mass="30787">MPGEVTEWIDADGTATTLEVEWDATGRGMPPIRFEEDRVPERAGSRLRAVRHDTREMTLPLWITGSSQSDLWTNLRALALKMDPTRGNGKIRVTSIAGDQREVTCRYAAGLELNERLGDTAGPLVQRAPVLFRVHDPYWYAVSDTTEPFTVGTTATFFPFFPLRLSSSEVYATGSITNPGDVETWPVWTITGPGSAIVLRNLTTGKSLSLSTTLGAGESVVIDTREGVKTVTHSSGANLFSSLSATSSLWPLARGVNAFQIEMSAATTASLVSLAYRPRYLMV</sequence>
<proteinExistence type="predicted"/>
<dbReference type="Gene3D" id="2.60.120.860">
    <property type="match status" value="1"/>
</dbReference>
<dbReference type="InterPro" id="IPR054738">
    <property type="entry name" value="Siphovirus-type_tail_C"/>
</dbReference>
<keyword evidence="3" id="KW-1185">Reference proteome</keyword>
<dbReference type="EMBL" id="RBXR01000001">
    <property type="protein sequence ID" value="RKT67116.1"/>
    <property type="molecule type" value="Genomic_DNA"/>
</dbReference>
<evidence type="ECO:0000313" key="3">
    <source>
        <dbReference type="Proteomes" id="UP000272729"/>
    </source>
</evidence>
<dbReference type="Gene3D" id="2.40.30.200">
    <property type="match status" value="1"/>
</dbReference>
<gene>
    <name evidence="2" type="ORF">DFJ66_0284</name>
</gene>
<dbReference type="Pfam" id="PF22768">
    <property type="entry name" value="SPP1_Dit"/>
    <property type="match status" value="1"/>
</dbReference>
<dbReference type="AlphaFoldDB" id="A0A495X0V2"/>
<evidence type="ECO:0000313" key="2">
    <source>
        <dbReference type="EMBL" id="RKT67116.1"/>
    </source>
</evidence>